<dbReference type="InterPro" id="IPR013655">
    <property type="entry name" value="PAS_fold_3"/>
</dbReference>
<dbReference type="InterPro" id="IPR001610">
    <property type="entry name" value="PAC"/>
</dbReference>
<dbReference type="PRINTS" id="PR00344">
    <property type="entry name" value="BCTRLSENSOR"/>
</dbReference>
<dbReference type="SMART" id="SM00388">
    <property type="entry name" value="HisKA"/>
    <property type="match status" value="1"/>
</dbReference>
<dbReference type="CDD" id="cd00082">
    <property type="entry name" value="HisKA"/>
    <property type="match status" value="1"/>
</dbReference>
<keyword evidence="4" id="KW-0808">Transferase</keyword>
<evidence type="ECO:0000259" key="10">
    <source>
        <dbReference type="PROSITE" id="PS50112"/>
    </source>
</evidence>
<dbReference type="InterPro" id="IPR011006">
    <property type="entry name" value="CheY-like_superfamily"/>
</dbReference>
<dbReference type="Gene3D" id="3.40.50.2300">
    <property type="match status" value="1"/>
</dbReference>
<evidence type="ECO:0000256" key="3">
    <source>
        <dbReference type="ARBA" id="ARBA00022553"/>
    </source>
</evidence>
<dbReference type="Gene3D" id="1.10.287.130">
    <property type="match status" value="1"/>
</dbReference>
<name>A0ABW5XVB7_9SPHI</name>
<evidence type="ECO:0000256" key="4">
    <source>
        <dbReference type="ARBA" id="ARBA00022679"/>
    </source>
</evidence>
<dbReference type="InterPro" id="IPR035965">
    <property type="entry name" value="PAS-like_dom_sf"/>
</dbReference>
<dbReference type="PROSITE" id="PS50113">
    <property type="entry name" value="PAC"/>
    <property type="match status" value="1"/>
</dbReference>
<dbReference type="SUPFAM" id="SSF55874">
    <property type="entry name" value="ATPase domain of HSP90 chaperone/DNA topoisomerase II/histidine kinase"/>
    <property type="match status" value="1"/>
</dbReference>
<dbReference type="Pfam" id="PF00072">
    <property type="entry name" value="Response_reg"/>
    <property type="match status" value="1"/>
</dbReference>
<dbReference type="Pfam" id="PF02518">
    <property type="entry name" value="HATPase_c"/>
    <property type="match status" value="1"/>
</dbReference>
<keyword evidence="5" id="KW-0418">Kinase</keyword>
<evidence type="ECO:0000313" key="12">
    <source>
        <dbReference type="EMBL" id="MFD2866875.1"/>
    </source>
</evidence>
<dbReference type="InterPro" id="IPR000014">
    <property type="entry name" value="PAS"/>
</dbReference>
<dbReference type="PROSITE" id="PS50112">
    <property type="entry name" value="PAS"/>
    <property type="match status" value="1"/>
</dbReference>
<accession>A0ABW5XVB7</accession>
<dbReference type="SUPFAM" id="SSF47384">
    <property type="entry name" value="Homodimeric domain of signal transducing histidine kinase"/>
    <property type="match status" value="1"/>
</dbReference>
<organism evidence="12 13">
    <name type="scientific">Mucilaginibacter antarcticus</name>
    <dbReference type="NCBI Taxonomy" id="1855725"/>
    <lineage>
        <taxon>Bacteria</taxon>
        <taxon>Pseudomonadati</taxon>
        <taxon>Bacteroidota</taxon>
        <taxon>Sphingobacteriia</taxon>
        <taxon>Sphingobacteriales</taxon>
        <taxon>Sphingobacteriaceae</taxon>
        <taxon>Mucilaginibacter</taxon>
    </lineage>
</organism>
<dbReference type="EMBL" id="JBHUON010000041">
    <property type="protein sequence ID" value="MFD2866875.1"/>
    <property type="molecule type" value="Genomic_DNA"/>
</dbReference>
<feature type="coiled-coil region" evidence="7">
    <location>
        <begin position="139"/>
        <end position="206"/>
    </location>
</feature>
<feature type="domain" description="Histidine kinase" evidence="8">
    <location>
        <begin position="350"/>
        <end position="562"/>
    </location>
</feature>
<reference evidence="13" key="1">
    <citation type="journal article" date="2019" name="Int. J. Syst. Evol. Microbiol.">
        <title>The Global Catalogue of Microorganisms (GCM) 10K type strain sequencing project: providing services to taxonomists for standard genome sequencing and annotation.</title>
        <authorList>
            <consortium name="The Broad Institute Genomics Platform"/>
            <consortium name="The Broad Institute Genome Sequencing Center for Infectious Disease"/>
            <person name="Wu L."/>
            <person name="Ma J."/>
        </authorList>
    </citation>
    <scope>NUCLEOTIDE SEQUENCE [LARGE SCALE GENOMIC DNA]</scope>
    <source>
        <strain evidence="13">KCTC 52232</strain>
    </source>
</reference>
<dbReference type="CDD" id="cd00075">
    <property type="entry name" value="HATPase"/>
    <property type="match status" value="1"/>
</dbReference>
<dbReference type="SMART" id="SM00086">
    <property type="entry name" value="PAC"/>
    <property type="match status" value="1"/>
</dbReference>
<sequence length="562" mass="63775">MIAEAKILIIEDNKSDADLLCRELKKSGLIFKSEVVQTKATFENALQLFRPDIIISDYSLPSFDAVTAFRIKQTNYPLIPFIIVSGIIGDENAVELIKEGVTDYAPKAKLFTLPTKITRALKDAEDKKEKALIDEKLKIQTAELIIANKELLLQNEEKERRATELVNLSDSLHKQTEELSLANDLLIMQEVKVQAVNEQLTELNQELEFRVTARTKALTESEHRFRNMMETIPQIAWTNTIAGEFIFYNRRWYDYTGLSLEQTKDTGLRLAIHPDDLKNSSGWFTMIREKSEGGEFQLRIKRADGVYRWHLLRMMPIKDEQGETQQWVGTATDIEELRLLQQQKDDFISIASHELKTPLTSLKAALQLLDRMKEAPSAKMLPMIVLANKSLDKVNILVADLLYASKVNEGQLHIDPKNFVLSSVILDSCQFIRAEGVYNIQTCGDMNVEVYADPVRIEQVVTNFITNAIKYAPESKQITINIKKVKGMVNVSVIDKGPGIPAEKQRFLFDRYYRVDNRGSHYTGLGLGLYICSEIVKAHHGEIGVISEVGMGSTFWFTLPVA</sequence>
<dbReference type="SUPFAM" id="SSF52172">
    <property type="entry name" value="CheY-like"/>
    <property type="match status" value="1"/>
</dbReference>
<feature type="modified residue" description="4-aspartylphosphate" evidence="6">
    <location>
        <position position="57"/>
    </location>
</feature>
<dbReference type="Pfam" id="PF00512">
    <property type="entry name" value="HisKA"/>
    <property type="match status" value="1"/>
</dbReference>
<evidence type="ECO:0000256" key="6">
    <source>
        <dbReference type="PROSITE-ProRule" id="PRU00169"/>
    </source>
</evidence>
<dbReference type="InterPro" id="IPR000700">
    <property type="entry name" value="PAS-assoc_C"/>
</dbReference>
<evidence type="ECO:0000259" key="8">
    <source>
        <dbReference type="PROSITE" id="PS50109"/>
    </source>
</evidence>
<evidence type="ECO:0000259" key="11">
    <source>
        <dbReference type="PROSITE" id="PS50113"/>
    </source>
</evidence>
<dbReference type="InterPro" id="IPR001789">
    <property type="entry name" value="Sig_transdc_resp-reg_receiver"/>
</dbReference>
<gene>
    <name evidence="12" type="ORF">ACFSYC_19420</name>
</gene>
<feature type="domain" description="PAC" evidence="11">
    <location>
        <begin position="294"/>
        <end position="346"/>
    </location>
</feature>
<dbReference type="Proteomes" id="UP001597601">
    <property type="component" value="Unassembled WGS sequence"/>
</dbReference>
<dbReference type="CDD" id="cd00130">
    <property type="entry name" value="PAS"/>
    <property type="match status" value="1"/>
</dbReference>
<keyword evidence="12" id="KW-0067">ATP-binding</keyword>
<dbReference type="PANTHER" id="PTHR43047:SF72">
    <property type="entry name" value="OSMOSENSING HISTIDINE PROTEIN KINASE SLN1"/>
    <property type="match status" value="1"/>
</dbReference>
<dbReference type="InterPro" id="IPR005467">
    <property type="entry name" value="His_kinase_dom"/>
</dbReference>
<dbReference type="PROSITE" id="PS50109">
    <property type="entry name" value="HIS_KIN"/>
    <property type="match status" value="1"/>
</dbReference>
<dbReference type="InterPro" id="IPR003594">
    <property type="entry name" value="HATPase_dom"/>
</dbReference>
<evidence type="ECO:0000313" key="13">
    <source>
        <dbReference type="Proteomes" id="UP001597601"/>
    </source>
</evidence>
<evidence type="ECO:0000256" key="7">
    <source>
        <dbReference type="SAM" id="Coils"/>
    </source>
</evidence>
<dbReference type="InterPro" id="IPR003661">
    <property type="entry name" value="HisK_dim/P_dom"/>
</dbReference>
<evidence type="ECO:0000256" key="1">
    <source>
        <dbReference type="ARBA" id="ARBA00000085"/>
    </source>
</evidence>
<keyword evidence="3 6" id="KW-0597">Phosphoprotein</keyword>
<dbReference type="InterPro" id="IPR036097">
    <property type="entry name" value="HisK_dim/P_sf"/>
</dbReference>
<dbReference type="SMART" id="SM00387">
    <property type="entry name" value="HATPase_c"/>
    <property type="match status" value="1"/>
</dbReference>
<evidence type="ECO:0000256" key="5">
    <source>
        <dbReference type="ARBA" id="ARBA00022777"/>
    </source>
</evidence>
<evidence type="ECO:0000256" key="2">
    <source>
        <dbReference type="ARBA" id="ARBA00012438"/>
    </source>
</evidence>
<dbReference type="CDD" id="cd00156">
    <property type="entry name" value="REC"/>
    <property type="match status" value="1"/>
</dbReference>
<comment type="catalytic activity">
    <reaction evidence="1">
        <text>ATP + protein L-histidine = ADP + protein N-phospho-L-histidine.</text>
        <dbReference type="EC" id="2.7.13.3"/>
    </reaction>
</comment>
<dbReference type="PANTHER" id="PTHR43047">
    <property type="entry name" value="TWO-COMPONENT HISTIDINE PROTEIN KINASE"/>
    <property type="match status" value="1"/>
</dbReference>
<dbReference type="PROSITE" id="PS50110">
    <property type="entry name" value="RESPONSE_REGULATORY"/>
    <property type="match status" value="1"/>
</dbReference>
<feature type="domain" description="Response regulatory" evidence="9">
    <location>
        <begin position="6"/>
        <end position="122"/>
    </location>
</feature>
<dbReference type="Pfam" id="PF08447">
    <property type="entry name" value="PAS_3"/>
    <property type="match status" value="1"/>
</dbReference>
<feature type="domain" description="PAS" evidence="10">
    <location>
        <begin position="221"/>
        <end position="276"/>
    </location>
</feature>
<keyword evidence="12" id="KW-0547">Nucleotide-binding</keyword>
<dbReference type="EC" id="2.7.13.3" evidence="2"/>
<proteinExistence type="predicted"/>
<evidence type="ECO:0000259" key="9">
    <source>
        <dbReference type="PROSITE" id="PS50110"/>
    </source>
</evidence>
<dbReference type="Gene3D" id="3.30.450.20">
    <property type="entry name" value="PAS domain"/>
    <property type="match status" value="1"/>
</dbReference>
<dbReference type="SUPFAM" id="SSF55785">
    <property type="entry name" value="PYP-like sensor domain (PAS domain)"/>
    <property type="match status" value="1"/>
</dbReference>
<dbReference type="InterPro" id="IPR036890">
    <property type="entry name" value="HATPase_C_sf"/>
</dbReference>
<dbReference type="InterPro" id="IPR004358">
    <property type="entry name" value="Sig_transdc_His_kin-like_C"/>
</dbReference>
<dbReference type="RefSeq" id="WP_377130525.1">
    <property type="nucleotide sequence ID" value="NZ_JBHUHN010000001.1"/>
</dbReference>
<protein>
    <recommendedName>
        <fullName evidence="2">histidine kinase</fullName>
        <ecNumber evidence="2">2.7.13.3</ecNumber>
    </recommendedName>
</protein>
<dbReference type="Gene3D" id="3.30.565.10">
    <property type="entry name" value="Histidine kinase-like ATPase, C-terminal domain"/>
    <property type="match status" value="1"/>
</dbReference>
<dbReference type="GO" id="GO:0005524">
    <property type="term" value="F:ATP binding"/>
    <property type="evidence" value="ECO:0007669"/>
    <property type="project" value="UniProtKB-KW"/>
</dbReference>
<dbReference type="NCBIfam" id="TIGR00229">
    <property type="entry name" value="sensory_box"/>
    <property type="match status" value="1"/>
</dbReference>
<keyword evidence="13" id="KW-1185">Reference proteome</keyword>
<dbReference type="SMART" id="SM00448">
    <property type="entry name" value="REC"/>
    <property type="match status" value="1"/>
</dbReference>
<comment type="caution">
    <text evidence="12">The sequence shown here is derived from an EMBL/GenBank/DDBJ whole genome shotgun (WGS) entry which is preliminary data.</text>
</comment>
<keyword evidence="7" id="KW-0175">Coiled coil</keyword>